<feature type="region of interest" description="Disordered" evidence="1">
    <location>
        <begin position="31"/>
        <end position="55"/>
    </location>
</feature>
<evidence type="ECO:0000256" key="1">
    <source>
        <dbReference type="SAM" id="MobiDB-lite"/>
    </source>
</evidence>
<feature type="region of interest" description="Disordered" evidence="1">
    <location>
        <begin position="1"/>
        <end position="20"/>
    </location>
</feature>
<name>A0ABV9XSZ1_9PSEU</name>
<dbReference type="RefSeq" id="WP_344041248.1">
    <property type="nucleotide sequence ID" value="NZ_BAAAKE010000028.1"/>
</dbReference>
<reference evidence="3" key="1">
    <citation type="journal article" date="2019" name="Int. J. Syst. Evol. Microbiol.">
        <title>The Global Catalogue of Microorganisms (GCM) 10K type strain sequencing project: providing services to taxonomists for standard genome sequencing and annotation.</title>
        <authorList>
            <consortium name="The Broad Institute Genomics Platform"/>
            <consortium name="The Broad Institute Genome Sequencing Center for Infectious Disease"/>
            <person name="Wu L."/>
            <person name="Ma J."/>
        </authorList>
    </citation>
    <scope>NUCLEOTIDE SEQUENCE [LARGE SCALE GENOMIC DNA]</scope>
    <source>
        <strain evidence="3">KCTC 12848</strain>
    </source>
</reference>
<accession>A0ABV9XSZ1</accession>
<organism evidence="2 3">
    <name type="scientific">Saccharothrix xinjiangensis</name>
    <dbReference type="NCBI Taxonomy" id="204798"/>
    <lineage>
        <taxon>Bacteria</taxon>
        <taxon>Bacillati</taxon>
        <taxon>Actinomycetota</taxon>
        <taxon>Actinomycetes</taxon>
        <taxon>Pseudonocardiales</taxon>
        <taxon>Pseudonocardiaceae</taxon>
        <taxon>Saccharothrix</taxon>
    </lineage>
</organism>
<evidence type="ECO:0000313" key="2">
    <source>
        <dbReference type="EMBL" id="MFC5053226.1"/>
    </source>
</evidence>
<keyword evidence="3" id="KW-1185">Reference proteome</keyword>
<dbReference type="EMBL" id="JBHSJB010000005">
    <property type="protein sequence ID" value="MFC5053226.1"/>
    <property type="molecule type" value="Genomic_DNA"/>
</dbReference>
<proteinExistence type="predicted"/>
<evidence type="ECO:0008006" key="4">
    <source>
        <dbReference type="Google" id="ProtNLM"/>
    </source>
</evidence>
<evidence type="ECO:0000313" key="3">
    <source>
        <dbReference type="Proteomes" id="UP001595833"/>
    </source>
</evidence>
<feature type="compositionally biased region" description="Basic and acidic residues" evidence="1">
    <location>
        <begin position="33"/>
        <end position="55"/>
    </location>
</feature>
<comment type="caution">
    <text evidence="2">The sequence shown here is derived from an EMBL/GenBank/DDBJ whole genome shotgun (WGS) entry which is preliminary data.</text>
</comment>
<dbReference type="Proteomes" id="UP001595833">
    <property type="component" value="Unassembled WGS sequence"/>
</dbReference>
<sequence>MGFINSKVKQAMDASARGDAKGVEQAFNELLAENDKTPRETLRQVHDLVMRDDKK</sequence>
<gene>
    <name evidence="2" type="ORF">ACFPFM_05570</name>
</gene>
<protein>
    <recommendedName>
        <fullName evidence="4">Antitoxin protein of toxin-antitoxin system</fullName>
    </recommendedName>
</protein>